<name>A0AAV9U8K9_9PEZI</name>
<reference evidence="2 3" key="1">
    <citation type="submission" date="2019-10" db="EMBL/GenBank/DDBJ databases">
        <authorList>
            <person name="Palmer J.M."/>
        </authorList>
    </citation>
    <scope>NUCLEOTIDE SEQUENCE [LARGE SCALE GENOMIC DNA]</scope>
    <source>
        <strain evidence="2 3">TWF730</strain>
    </source>
</reference>
<evidence type="ECO:0000313" key="3">
    <source>
        <dbReference type="Proteomes" id="UP001373714"/>
    </source>
</evidence>
<organism evidence="2 3">
    <name type="scientific">Orbilia blumenaviensis</name>
    <dbReference type="NCBI Taxonomy" id="1796055"/>
    <lineage>
        <taxon>Eukaryota</taxon>
        <taxon>Fungi</taxon>
        <taxon>Dikarya</taxon>
        <taxon>Ascomycota</taxon>
        <taxon>Pezizomycotina</taxon>
        <taxon>Orbiliomycetes</taxon>
        <taxon>Orbiliales</taxon>
        <taxon>Orbiliaceae</taxon>
        <taxon>Orbilia</taxon>
    </lineage>
</organism>
<feature type="compositionally biased region" description="Polar residues" evidence="1">
    <location>
        <begin position="120"/>
        <end position="138"/>
    </location>
</feature>
<evidence type="ECO:0000313" key="2">
    <source>
        <dbReference type="EMBL" id="KAK6337614.1"/>
    </source>
</evidence>
<sequence>MAKKKTGAKRFAALRLDDNDPPPQSQAQGEDKPNSKAKNPVPVISEPNEQPQKESHESEVKPTTTTTTTISTTEPDKTLVHHAPAESQASTEPKNTPESATKISPSDLMPDHSPPKPVSQPVNSTDLIDPKPSNSNDGQPKETIYKLIRRKNNTLMISVLELQISQCRNLILIDRLVNGQVNDPNNGEPSYRQKQLRSKIEGLETRLAQLKAEPSENRPRQ</sequence>
<gene>
    <name evidence="2" type="ORF">TWF730_003009</name>
</gene>
<proteinExistence type="predicted"/>
<dbReference type="EMBL" id="JAVHNS010000013">
    <property type="protein sequence ID" value="KAK6337614.1"/>
    <property type="molecule type" value="Genomic_DNA"/>
</dbReference>
<feature type="region of interest" description="Disordered" evidence="1">
    <location>
        <begin position="1"/>
        <end position="142"/>
    </location>
</feature>
<protein>
    <submittedName>
        <fullName evidence="2">Uncharacterized protein</fullName>
    </submittedName>
</protein>
<feature type="compositionally biased region" description="Polar residues" evidence="1">
    <location>
        <begin position="87"/>
        <end position="104"/>
    </location>
</feature>
<keyword evidence="3" id="KW-1185">Reference proteome</keyword>
<dbReference type="AlphaFoldDB" id="A0AAV9U8K9"/>
<feature type="compositionally biased region" description="Low complexity" evidence="1">
    <location>
        <begin position="63"/>
        <end position="73"/>
    </location>
</feature>
<dbReference type="Proteomes" id="UP001373714">
    <property type="component" value="Unassembled WGS sequence"/>
</dbReference>
<accession>A0AAV9U8K9</accession>
<comment type="caution">
    <text evidence="2">The sequence shown here is derived from an EMBL/GenBank/DDBJ whole genome shotgun (WGS) entry which is preliminary data.</text>
</comment>
<evidence type="ECO:0000256" key="1">
    <source>
        <dbReference type="SAM" id="MobiDB-lite"/>
    </source>
</evidence>
<feature type="compositionally biased region" description="Basic and acidic residues" evidence="1">
    <location>
        <begin position="51"/>
        <end position="60"/>
    </location>
</feature>